<gene>
    <name evidence="2" type="ORF">MEDL_57284</name>
</gene>
<evidence type="ECO:0000313" key="3">
    <source>
        <dbReference type="Proteomes" id="UP000683360"/>
    </source>
</evidence>
<dbReference type="Proteomes" id="UP000683360">
    <property type="component" value="Unassembled WGS sequence"/>
</dbReference>
<accession>A0A8S3UGT5</accession>
<keyword evidence="1" id="KW-0812">Transmembrane</keyword>
<keyword evidence="3" id="KW-1185">Reference proteome</keyword>
<name>A0A8S3UGT5_MYTED</name>
<feature type="transmembrane region" description="Helical" evidence="1">
    <location>
        <begin position="9"/>
        <end position="30"/>
    </location>
</feature>
<organism evidence="2 3">
    <name type="scientific">Mytilus edulis</name>
    <name type="common">Blue mussel</name>
    <dbReference type="NCBI Taxonomy" id="6550"/>
    <lineage>
        <taxon>Eukaryota</taxon>
        <taxon>Metazoa</taxon>
        <taxon>Spiralia</taxon>
        <taxon>Lophotrochozoa</taxon>
        <taxon>Mollusca</taxon>
        <taxon>Bivalvia</taxon>
        <taxon>Autobranchia</taxon>
        <taxon>Pteriomorphia</taxon>
        <taxon>Mytilida</taxon>
        <taxon>Mytiloidea</taxon>
        <taxon>Mytilidae</taxon>
        <taxon>Mytilinae</taxon>
        <taxon>Mytilus</taxon>
    </lineage>
</organism>
<dbReference type="OrthoDB" id="6324577at2759"/>
<protein>
    <submittedName>
        <fullName evidence="2">Uncharacterized protein</fullName>
    </submittedName>
</protein>
<sequence>MFNIRKNAFTAKICTGVTVVYVFITMIYFYKFTLNTAPKRSNDVQHKDTSDYNGTDAEFVRMYHSKHQLYKKNLIPNHMTQQRLLINEITNDGDVVLASFFVSQKDPQRNVFIRPNFNYIKNFYTTVFYHKLKTVIMHDALPESFIRKYETPLIKFMKTDVPVDFTVNDFRFIHYRKFLQSKRYKYVFLADISDVYFWRNPFEYMRNNSKSSKLFLSKDEGTFGSNGWMVNKMMQCYEEDVSQQNTLLRNDGAWGGETKAIICLLGCISRQLNITLKQKGNCNMAAFNWCVNRGSCLINNPIYTGDTLFNPFRHNCDSAKYAIIHDKCKNSHNKCMVIEHDKLFRRSCNR</sequence>
<comment type="caution">
    <text evidence="2">The sequence shown here is derived from an EMBL/GenBank/DDBJ whole genome shotgun (WGS) entry which is preliminary data.</text>
</comment>
<evidence type="ECO:0000256" key="1">
    <source>
        <dbReference type="SAM" id="Phobius"/>
    </source>
</evidence>
<dbReference type="AlphaFoldDB" id="A0A8S3UGT5"/>
<evidence type="ECO:0000313" key="2">
    <source>
        <dbReference type="EMBL" id="CAG2245270.1"/>
    </source>
</evidence>
<keyword evidence="1" id="KW-1133">Transmembrane helix</keyword>
<proteinExistence type="predicted"/>
<reference evidence="2" key="1">
    <citation type="submission" date="2021-03" db="EMBL/GenBank/DDBJ databases">
        <authorList>
            <person name="Bekaert M."/>
        </authorList>
    </citation>
    <scope>NUCLEOTIDE SEQUENCE</scope>
</reference>
<dbReference type="EMBL" id="CAJPWZ010002763">
    <property type="protein sequence ID" value="CAG2245270.1"/>
    <property type="molecule type" value="Genomic_DNA"/>
</dbReference>
<keyword evidence="1" id="KW-0472">Membrane</keyword>